<proteinExistence type="predicted"/>
<keyword evidence="3" id="KW-1185">Reference proteome</keyword>
<evidence type="ECO:0000313" key="3">
    <source>
        <dbReference type="Proteomes" id="UP000481861"/>
    </source>
</evidence>
<feature type="region of interest" description="Disordered" evidence="1">
    <location>
        <begin position="1"/>
        <end position="84"/>
    </location>
</feature>
<dbReference type="AlphaFoldDB" id="A0A7C8IAJ1"/>
<name>A0A7C8IAJ1_9PLEO</name>
<evidence type="ECO:0000256" key="1">
    <source>
        <dbReference type="SAM" id="MobiDB-lite"/>
    </source>
</evidence>
<gene>
    <name evidence="2" type="ORF">BDV95DRAFT_605883</name>
</gene>
<protein>
    <submittedName>
        <fullName evidence="2">Uncharacterized protein</fullName>
    </submittedName>
</protein>
<comment type="caution">
    <text evidence="2">The sequence shown here is derived from an EMBL/GenBank/DDBJ whole genome shotgun (WGS) entry which is preliminary data.</text>
</comment>
<sequence length="84" mass="9150">MASARLAPDRHVAKRRADYDGDANQELSEGTTTPDENASALQAGPAGPNEPADEQQVVPTTARPSERNMAMEDMDFPDKPLLWK</sequence>
<reference evidence="2 3" key="1">
    <citation type="submission" date="2020-01" db="EMBL/GenBank/DDBJ databases">
        <authorList>
            <consortium name="DOE Joint Genome Institute"/>
            <person name="Haridas S."/>
            <person name="Albert R."/>
            <person name="Binder M."/>
            <person name="Bloem J."/>
            <person name="Labutti K."/>
            <person name="Salamov A."/>
            <person name="Andreopoulos B."/>
            <person name="Baker S.E."/>
            <person name="Barry K."/>
            <person name="Bills G."/>
            <person name="Bluhm B.H."/>
            <person name="Cannon C."/>
            <person name="Castanera R."/>
            <person name="Culley D.E."/>
            <person name="Daum C."/>
            <person name="Ezra D."/>
            <person name="Gonzalez J.B."/>
            <person name="Henrissat B."/>
            <person name="Kuo A."/>
            <person name="Liang C."/>
            <person name="Lipzen A."/>
            <person name="Lutzoni F."/>
            <person name="Magnuson J."/>
            <person name="Mondo S."/>
            <person name="Nolan M."/>
            <person name="Ohm R."/>
            <person name="Pangilinan J."/>
            <person name="Park H.-J.H."/>
            <person name="Ramirez L."/>
            <person name="Alfaro M."/>
            <person name="Sun H."/>
            <person name="Tritt A."/>
            <person name="Yoshinaga Y."/>
            <person name="Zwiers L.-H.L."/>
            <person name="Turgeon B.G."/>
            <person name="Goodwin S.B."/>
            <person name="Spatafora J.W."/>
            <person name="Crous P.W."/>
            <person name="Grigoriev I.V."/>
        </authorList>
    </citation>
    <scope>NUCLEOTIDE SEQUENCE [LARGE SCALE GENOMIC DNA]</scope>
    <source>
        <strain evidence="2 3">CBS 611.86</strain>
    </source>
</reference>
<organism evidence="2 3">
    <name type="scientific">Massariosphaeria phaeospora</name>
    <dbReference type="NCBI Taxonomy" id="100035"/>
    <lineage>
        <taxon>Eukaryota</taxon>
        <taxon>Fungi</taxon>
        <taxon>Dikarya</taxon>
        <taxon>Ascomycota</taxon>
        <taxon>Pezizomycotina</taxon>
        <taxon>Dothideomycetes</taxon>
        <taxon>Pleosporomycetidae</taxon>
        <taxon>Pleosporales</taxon>
        <taxon>Pleosporales incertae sedis</taxon>
        <taxon>Massariosphaeria</taxon>
    </lineage>
</organism>
<feature type="compositionally biased region" description="Basic and acidic residues" evidence="1">
    <location>
        <begin position="7"/>
        <end position="19"/>
    </location>
</feature>
<accession>A0A7C8IAJ1</accession>
<feature type="compositionally biased region" description="Polar residues" evidence="1">
    <location>
        <begin position="25"/>
        <end position="40"/>
    </location>
</feature>
<dbReference type="Proteomes" id="UP000481861">
    <property type="component" value="Unassembled WGS sequence"/>
</dbReference>
<dbReference type="EMBL" id="JAADJZ010000009">
    <property type="protein sequence ID" value="KAF2872251.1"/>
    <property type="molecule type" value="Genomic_DNA"/>
</dbReference>
<evidence type="ECO:0000313" key="2">
    <source>
        <dbReference type="EMBL" id="KAF2872251.1"/>
    </source>
</evidence>